<keyword evidence="3" id="KW-1185">Reference proteome</keyword>
<gene>
    <name evidence="2" type="ORF">FXF69_34995</name>
</gene>
<feature type="region of interest" description="Disordered" evidence="1">
    <location>
        <begin position="315"/>
        <end position="340"/>
    </location>
</feature>
<dbReference type="EMBL" id="VSFG01000010">
    <property type="protein sequence ID" value="TYB41348.1"/>
    <property type="molecule type" value="Genomic_DNA"/>
</dbReference>
<reference evidence="2 3" key="1">
    <citation type="submission" date="2019-08" db="EMBL/GenBank/DDBJ databases">
        <title>Actinomadura sp. nov. CYP1-5 isolated from mountain soil.</title>
        <authorList>
            <person name="Songsumanus A."/>
            <person name="Kuncharoen N."/>
            <person name="Kudo T."/>
            <person name="Yuki M."/>
            <person name="Igarashi Y."/>
            <person name="Tanasupawat S."/>
        </authorList>
    </citation>
    <scope>NUCLEOTIDE SEQUENCE [LARGE SCALE GENOMIC DNA]</scope>
    <source>
        <strain evidence="2 3">JCM 14158</strain>
    </source>
</reference>
<organism evidence="2 3">
    <name type="scientific">Actinomadura chibensis</name>
    <dbReference type="NCBI Taxonomy" id="392828"/>
    <lineage>
        <taxon>Bacteria</taxon>
        <taxon>Bacillati</taxon>
        <taxon>Actinomycetota</taxon>
        <taxon>Actinomycetes</taxon>
        <taxon>Streptosporangiales</taxon>
        <taxon>Thermomonosporaceae</taxon>
        <taxon>Actinomadura</taxon>
    </lineage>
</organism>
<name>A0A5D0NAF1_9ACTN</name>
<sequence length="340" mass="36508">MSNNARARRLLTLLQALGGSDGRGDMPVKDTALRQAIDAYAAELAKPTIDVLREAVDPVDRLLRAVGLIRLVSPEITDRTARRNVALAIACKPTDEGGDGMKKTRAARRVALTRGFVHREACGHTALTTSQDVDAVRAEFARQFGKATPIQVAQIEEAHIRVLRALKDGAVDVRTQTIRELAQITAPGPTGPRQAYPPSTIAALTGMETSQVSYDLYTAGSGSRQRRYGSSDTITTAQAKALRGVADDGRMRNHGPGRVHLNTLLALVRAGLAEQVEINPAFVPIPGRPGETRTITEYVMVLTERGQAFRKQLQAEAARPRHPTRLALTPAVSPASAPAG</sequence>
<dbReference type="RefSeq" id="WP_148344708.1">
    <property type="nucleotide sequence ID" value="NZ_VSFG01000010.1"/>
</dbReference>
<proteinExistence type="predicted"/>
<evidence type="ECO:0000256" key="1">
    <source>
        <dbReference type="SAM" id="MobiDB-lite"/>
    </source>
</evidence>
<accession>A0A5D0NAF1</accession>
<dbReference type="Proteomes" id="UP000323380">
    <property type="component" value="Unassembled WGS sequence"/>
</dbReference>
<protein>
    <submittedName>
        <fullName evidence="2">Uncharacterized protein</fullName>
    </submittedName>
</protein>
<evidence type="ECO:0000313" key="2">
    <source>
        <dbReference type="EMBL" id="TYB41348.1"/>
    </source>
</evidence>
<dbReference type="AlphaFoldDB" id="A0A5D0NAF1"/>
<comment type="caution">
    <text evidence="2">The sequence shown here is derived from an EMBL/GenBank/DDBJ whole genome shotgun (WGS) entry which is preliminary data.</text>
</comment>
<evidence type="ECO:0000313" key="3">
    <source>
        <dbReference type="Proteomes" id="UP000323380"/>
    </source>
</evidence>